<proteinExistence type="predicted"/>
<keyword evidence="1" id="KW-0812">Transmembrane</keyword>
<dbReference type="Proteomes" id="UP000177737">
    <property type="component" value="Unassembled WGS sequence"/>
</dbReference>
<reference evidence="2 3" key="1">
    <citation type="journal article" date="2016" name="Nat. Commun.">
        <title>Thousands of microbial genomes shed light on interconnected biogeochemical processes in an aquifer system.</title>
        <authorList>
            <person name="Anantharaman K."/>
            <person name="Brown C.T."/>
            <person name="Hug L.A."/>
            <person name="Sharon I."/>
            <person name="Castelle C.J."/>
            <person name="Probst A.J."/>
            <person name="Thomas B.C."/>
            <person name="Singh A."/>
            <person name="Wilkins M.J."/>
            <person name="Karaoz U."/>
            <person name="Brodie E.L."/>
            <person name="Williams K.H."/>
            <person name="Hubbard S.S."/>
            <person name="Banfield J.F."/>
        </authorList>
    </citation>
    <scope>NUCLEOTIDE SEQUENCE [LARGE SCALE GENOMIC DNA]</scope>
</reference>
<comment type="caution">
    <text evidence="2">The sequence shown here is derived from an EMBL/GenBank/DDBJ whole genome shotgun (WGS) entry which is preliminary data.</text>
</comment>
<keyword evidence="1" id="KW-1133">Transmembrane helix</keyword>
<accession>A0A1F7WY07</accession>
<keyword evidence="1" id="KW-0472">Membrane</keyword>
<dbReference type="EMBL" id="MGFN01000007">
    <property type="protein sequence ID" value="OGM07557.1"/>
    <property type="molecule type" value="Genomic_DNA"/>
</dbReference>
<organism evidence="2 3">
    <name type="scientific">Candidatus Woesebacteria bacterium GWC1_42_13</name>
    <dbReference type="NCBI Taxonomy" id="1802475"/>
    <lineage>
        <taxon>Bacteria</taxon>
        <taxon>Candidatus Woeseibacteriota</taxon>
    </lineage>
</organism>
<evidence type="ECO:0000256" key="1">
    <source>
        <dbReference type="SAM" id="Phobius"/>
    </source>
</evidence>
<evidence type="ECO:0000313" key="3">
    <source>
        <dbReference type="Proteomes" id="UP000177737"/>
    </source>
</evidence>
<name>A0A1F7WY07_9BACT</name>
<gene>
    <name evidence="2" type="ORF">A2129_00005</name>
</gene>
<protein>
    <submittedName>
        <fullName evidence="2">Uncharacterized protein</fullName>
    </submittedName>
</protein>
<sequence>MAKKIVLVIIGIIILGAAFVFFFRREKSSKLVTTLPTINIPDPVGGGFQIETTIKESQFNFPGRVRLLESESLSPLTEEEAKEVAAGFGFEGEPRSASGKIHGTRYYWSNSDYTLTVYGGTRKVGYSLNYPPFEYVNQNLSNESLINLSRDFIVDNSIYNESEITFSYFTFLERFESAAEGLRSTTKEKADINVANFSPIESEFKILTLDPNASPISVWVAPDGTIIKAEIILIDLSFGNEEHQVKNFQEFKGSLNKSVVISLQEGFISIVDLPKADLEKVVVNEVELAYLADTLVGGKFQPVFLLKGTATVKGIGGEVPILLYLPALKS</sequence>
<evidence type="ECO:0000313" key="2">
    <source>
        <dbReference type="EMBL" id="OGM07557.1"/>
    </source>
</evidence>
<feature type="transmembrane region" description="Helical" evidence="1">
    <location>
        <begin position="6"/>
        <end position="23"/>
    </location>
</feature>
<dbReference type="AlphaFoldDB" id="A0A1F7WY07"/>